<proteinExistence type="inferred from homology"/>
<evidence type="ECO:0000256" key="4">
    <source>
        <dbReference type="ARBA" id="ARBA00022556"/>
    </source>
</evidence>
<evidence type="ECO:0000256" key="3">
    <source>
        <dbReference type="ARBA" id="ARBA00022519"/>
    </source>
</evidence>
<feature type="binding site" evidence="10">
    <location>
        <position position="57"/>
    </location>
    <ligand>
        <name>Mn(2+)</name>
        <dbReference type="ChEBI" id="CHEBI:29035"/>
        <label>1</label>
    </ligand>
</feature>
<feature type="binding site" evidence="10">
    <location>
        <position position="103"/>
    </location>
    <ligand>
        <name>Mn(2+)</name>
        <dbReference type="ChEBI" id="CHEBI:29035"/>
        <label>2</label>
    </ligand>
</feature>
<comment type="function">
    <text evidence="10">Hydrolyzes the pyrophosphate bond of UDP-2,3-diacylglucosamine to yield 2,3-diacylglucosamine 1-phosphate (lipid X) and UMP by catalyzing the attack of water at the alpha-P atom. Involved in the biosynthesis of lipid A, a phosphorylated glycolipid that anchors the lipopolysaccharide to the outer membrane of the cell.</text>
</comment>
<organism evidence="12 13">
    <name type="scientific">Moraxella oculi</name>
    <dbReference type="NCBI Taxonomy" id="2940516"/>
    <lineage>
        <taxon>Bacteria</taxon>
        <taxon>Pseudomonadati</taxon>
        <taxon>Pseudomonadota</taxon>
        <taxon>Gammaproteobacteria</taxon>
        <taxon>Moraxellales</taxon>
        <taxon>Moraxellaceae</taxon>
        <taxon>Moraxella</taxon>
    </lineage>
</organism>
<comment type="subcellular location">
    <subcellularLocation>
        <location evidence="10">Cell inner membrane</location>
        <topology evidence="10">Peripheral membrane protein</topology>
        <orientation evidence="10">Cytoplasmic side</orientation>
    </subcellularLocation>
</comment>
<keyword evidence="6 10" id="KW-0378">Hydrolase</keyword>
<evidence type="ECO:0000256" key="6">
    <source>
        <dbReference type="ARBA" id="ARBA00022801"/>
    </source>
</evidence>
<evidence type="ECO:0000313" key="13">
    <source>
        <dbReference type="Proteomes" id="UP001624684"/>
    </source>
</evidence>
<evidence type="ECO:0000256" key="9">
    <source>
        <dbReference type="ARBA" id="ARBA00023211"/>
    </source>
</evidence>
<keyword evidence="9 10" id="KW-0464">Manganese</keyword>
<dbReference type="PANTHER" id="PTHR34990:SF1">
    <property type="entry name" value="UDP-2,3-DIACYLGLUCOSAMINE HYDROLASE"/>
    <property type="match status" value="1"/>
</dbReference>
<evidence type="ECO:0000313" key="12">
    <source>
        <dbReference type="EMBL" id="MFL1732480.1"/>
    </source>
</evidence>
<evidence type="ECO:0000256" key="10">
    <source>
        <dbReference type="HAMAP-Rule" id="MF_00575"/>
    </source>
</evidence>
<keyword evidence="13" id="KW-1185">Reference proteome</keyword>
<evidence type="ECO:0000256" key="1">
    <source>
        <dbReference type="ARBA" id="ARBA00022475"/>
    </source>
</evidence>
<evidence type="ECO:0000256" key="2">
    <source>
        <dbReference type="ARBA" id="ARBA00022516"/>
    </source>
</evidence>
<comment type="cofactor">
    <cofactor evidence="10">
        <name>Mn(2+)</name>
        <dbReference type="ChEBI" id="CHEBI:29035"/>
    </cofactor>
    <text evidence="10">Binds 2 Mn(2+) ions per subunit in a binuclear metal center.</text>
</comment>
<dbReference type="HAMAP" id="MF_00575">
    <property type="entry name" value="LpxH"/>
    <property type="match status" value="1"/>
</dbReference>
<feature type="binding site" evidence="10">
    <location>
        <position position="216"/>
    </location>
    <ligand>
        <name>Mn(2+)</name>
        <dbReference type="ChEBI" id="CHEBI:29035"/>
        <label>2</label>
    </ligand>
</feature>
<feature type="binding site" evidence="10">
    <location>
        <position position="216"/>
    </location>
    <ligand>
        <name>substrate</name>
    </ligand>
</feature>
<evidence type="ECO:0000259" key="11">
    <source>
        <dbReference type="Pfam" id="PF00149"/>
    </source>
</evidence>
<dbReference type="InterPro" id="IPR043461">
    <property type="entry name" value="LpxH-like"/>
</dbReference>
<evidence type="ECO:0000256" key="8">
    <source>
        <dbReference type="ARBA" id="ARBA00023136"/>
    </source>
</evidence>
<sequence length="262" mass="29963">MQRFDHLLTTRPHEIKAVFISDLHLSNNTPALSAAFVALLKDLSVLPNLHSLYILGDWLDGWIGDDDYLTLTASDRQAHWLTPAILALQQLSDKTTIFVMHGNRDFAIRQGLCDEFGGKLIKEPHFLHTDITYRLEHGDRLCTDDKKYQRYRTIIQHPIITWLLLKQPLSRRRKISQAITAKSTKDKAQKAAVIMDVNHHAVTKAWHTCDVLIHGHTHRPAMHDADPKKRLVLGDWRSDDGKVSAVIGLMSDDVRLCQFTHH</sequence>
<feature type="binding site" evidence="10">
    <location>
        <position position="137"/>
    </location>
    <ligand>
        <name>Mn(2+)</name>
        <dbReference type="ChEBI" id="CHEBI:29035"/>
        <label>2</label>
    </ligand>
</feature>
<feature type="binding site" evidence="10">
    <location>
        <position position="24"/>
    </location>
    <ligand>
        <name>Mn(2+)</name>
        <dbReference type="ChEBI" id="CHEBI:29035"/>
        <label>1</label>
    </ligand>
</feature>
<keyword evidence="4 10" id="KW-0441">Lipid A biosynthesis</keyword>
<protein>
    <recommendedName>
        <fullName evidence="10">UDP-2,3-diacylglucosamine hydrolase</fullName>
        <ecNumber evidence="10">3.6.1.54</ecNumber>
    </recommendedName>
    <alternativeName>
        <fullName evidence="10">UDP-2,3-diacylglucosamine diphosphatase</fullName>
    </alternativeName>
</protein>
<reference evidence="12 13" key="1">
    <citation type="submission" date="2024-11" db="EMBL/GenBank/DDBJ databases">
        <title>First Report of Moraxella oculi in Brazil in an Infectious Bovine Keratoconjunctivitis Outbreak.</title>
        <authorList>
            <person name="Carvalho C.V."/>
            <person name="Domingues R."/>
            <person name="Coutinho C."/>
            <person name="Honorio N.T.B.S."/>
            <person name="Faza D.R.L.R."/>
            <person name="Carvalho W.A."/>
            <person name="Machado A.B.F."/>
            <person name="Martins M.F."/>
            <person name="Gaspar E.B."/>
        </authorList>
    </citation>
    <scope>NUCLEOTIDE SEQUENCE [LARGE SCALE GENOMIC DNA]</scope>
    <source>
        <strain evidence="12 13">2117LE</strain>
    </source>
</reference>
<keyword evidence="3 10" id="KW-0997">Cell inner membrane</keyword>
<keyword evidence="8 10" id="KW-0472">Membrane</keyword>
<feature type="binding site" evidence="10">
    <location>
        <position position="183"/>
    </location>
    <ligand>
        <name>substrate</name>
    </ligand>
</feature>
<feature type="binding site" evidence="10">
    <location>
        <position position="22"/>
    </location>
    <ligand>
        <name>Mn(2+)</name>
        <dbReference type="ChEBI" id="CHEBI:29035"/>
        <label>1</label>
    </ligand>
</feature>
<feature type="binding site" evidence="10">
    <location>
        <position position="145"/>
    </location>
    <ligand>
        <name>substrate</name>
    </ligand>
</feature>
<evidence type="ECO:0000256" key="5">
    <source>
        <dbReference type="ARBA" id="ARBA00022723"/>
    </source>
</evidence>
<keyword evidence="2 10" id="KW-0444">Lipid biosynthesis</keyword>
<dbReference type="Gene3D" id="3.60.21.10">
    <property type="match status" value="1"/>
</dbReference>
<accession>A0ABW8UB40</accession>
<feature type="domain" description="Calcineurin-like phosphoesterase" evidence="11">
    <location>
        <begin position="16"/>
        <end position="220"/>
    </location>
</feature>
<dbReference type="EMBL" id="JBJJXE010000007">
    <property type="protein sequence ID" value="MFL1732480.1"/>
    <property type="molecule type" value="Genomic_DNA"/>
</dbReference>
<dbReference type="InterPro" id="IPR010138">
    <property type="entry name" value="UDP-diacylglucosamine_Hdrlase"/>
</dbReference>
<dbReference type="NCBIfam" id="NF003743">
    <property type="entry name" value="PRK05340.1"/>
    <property type="match status" value="1"/>
</dbReference>
<feature type="binding site" evidence="10">
    <location>
        <position position="187"/>
    </location>
    <ligand>
        <name>substrate</name>
    </ligand>
</feature>
<comment type="pathway">
    <text evidence="10">Glycolipid biosynthesis; lipid IV(A) biosynthesis; lipid IV(A) from (3R)-3-hydroxytetradecanoyl-[acyl-carrier-protein] and UDP-N-acetyl-alpha-D-glucosamine: step 4/6.</text>
</comment>
<dbReference type="Pfam" id="PF00149">
    <property type="entry name" value="Metallophos"/>
    <property type="match status" value="1"/>
</dbReference>
<dbReference type="RefSeq" id="WP_249099900.1">
    <property type="nucleotide sequence ID" value="NZ_JAMBAQ010000008.1"/>
</dbReference>
<name>A0ABW8UB40_9GAMM</name>
<comment type="catalytic activity">
    <reaction evidence="10">
        <text>UDP-2-N,3-O-bis[(3R)-3-hydroxytetradecanoyl]-alpha-D-glucosamine + H2O = 2-N,3-O-bis[(3R)-3-hydroxytetradecanoyl]-alpha-D-glucosaminyl 1-phosphate + UMP + 2 H(+)</text>
        <dbReference type="Rhea" id="RHEA:25213"/>
        <dbReference type="ChEBI" id="CHEBI:15377"/>
        <dbReference type="ChEBI" id="CHEBI:15378"/>
        <dbReference type="ChEBI" id="CHEBI:57865"/>
        <dbReference type="ChEBI" id="CHEBI:57957"/>
        <dbReference type="ChEBI" id="CHEBI:78847"/>
        <dbReference type="EC" id="3.6.1.54"/>
    </reaction>
</comment>
<dbReference type="InterPro" id="IPR029052">
    <property type="entry name" value="Metallo-depent_PP-like"/>
</dbReference>
<gene>
    <name evidence="10" type="primary">lpxH</name>
    <name evidence="12" type="ORF">ACJHVH_05650</name>
</gene>
<dbReference type="Proteomes" id="UP001624684">
    <property type="component" value="Unassembled WGS sequence"/>
</dbReference>
<dbReference type="PANTHER" id="PTHR34990">
    <property type="entry name" value="UDP-2,3-DIACYLGLUCOSAMINE HYDROLASE-RELATED"/>
    <property type="match status" value="1"/>
</dbReference>
<feature type="binding site" evidence="10">
    <location>
        <position position="190"/>
    </location>
    <ligand>
        <name>substrate</name>
    </ligand>
</feature>
<keyword evidence="7 10" id="KW-0443">Lipid metabolism</keyword>
<dbReference type="EC" id="3.6.1.54" evidence="10"/>
<keyword evidence="5 10" id="KW-0479">Metal-binding</keyword>
<feature type="binding site" evidence="10">
    <location>
        <begin position="103"/>
        <end position="104"/>
    </location>
    <ligand>
        <name>substrate</name>
    </ligand>
</feature>
<evidence type="ECO:0000256" key="7">
    <source>
        <dbReference type="ARBA" id="ARBA00023098"/>
    </source>
</evidence>
<feature type="binding site" evidence="10">
    <location>
        <position position="218"/>
    </location>
    <ligand>
        <name>Mn(2+)</name>
        <dbReference type="ChEBI" id="CHEBI:29035"/>
        <label>1</label>
    </ligand>
</feature>
<feature type="binding site" evidence="10">
    <location>
        <position position="57"/>
    </location>
    <ligand>
        <name>Mn(2+)</name>
        <dbReference type="ChEBI" id="CHEBI:29035"/>
        <label>2</label>
    </ligand>
</feature>
<keyword evidence="1 10" id="KW-1003">Cell membrane</keyword>
<dbReference type="InterPro" id="IPR004843">
    <property type="entry name" value="Calcineurin-like_PHP"/>
</dbReference>
<dbReference type="SUPFAM" id="SSF56300">
    <property type="entry name" value="Metallo-dependent phosphatases"/>
    <property type="match status" value="1"/>
</dbReference>
<comment type="caution">
    <text evidence="12">The sequence shown here is derived from an EMBL/GenBank/DDBJ whole genome shotgun (WGS) entry which is preliminary data.</text>
</comment>
<dbReference type="GO" id="GO:0016787">
    <property type="term" value="F:hydrolase activity"/>
    <property type="evidence" value="ECO:0007669"/>
    <property type="project" value="UniProtKB-KW"/>
</dbReference>
<comment type="similarity">
    <text evidence="10">Belongs to the LpxH family.</text>
</comment>
<dbReference type="CDD" id="cd07398">
    <property type="entry name" value="MPP_YbbF-LpxH"/>
    <property type="match status" value="1"/>
</dbReference>